<dbReference type="EMBL" id="CBLX010000003">
    <property type="protein sequence ID" value="CDG38207.1"/>
    <property type="molecule type" value="Genomic_DNA"/>
</dbReference>
<proteinExistence type="predicted"/>
<accession>A0A060QHH4</accession>
<evidence type="ECO:0000259" key="1">
    <source>
        <dbReference type="Pfam" id="PF01425"/>
    </source>
</evidence>
<comment type="caution">
    <text evidence="2">The sequence shown here is derived from an EMBL/GenBank/DDBJ whole genome shotgun (WGS) entry which is preliminary data.</text>
</comment>
<gene>
    <name evidence="2" type="ORF">ASAP_0162</name>
</gene>
<dbReference type="Gene3D" id="3.90.1300.10">
    <property type="entry name" value="Amidase signature (AS) domain"/>
    <property type="match status" value="1"/>
</dbReference>
<dbReference type="InterPro" id="IPR023631">
    <property type="entry name" value="Amidase_dom"/>
</dbReference>
<dbReference type="InterPro" id="IPR014087">
    <property type="entry name" value="Carboxybiuret_hydro_AtzE"/>
</dbReference>
<dbReference type="RefSeq" id="WP_023978383.1">
    <property type="nucleotide sequence ID" value="NZ_CBLX010000003.1"/>
</dbReference>
<evidence type="ECO:0000313" key="3">
    <source>
        <dbReference type="Proteomes" id="UP000027583"/>
    </source>
</evidence>
<sequence length="446" mass="46546">MNATEIARAVRSGERSAFSLIENCLDRVIQRDGTINAVTRLLSERALDQARRIDALVAEGIDPGPLAGVPFGIKDLFDVQGLVTTAGSTVLASVAPADCDALLVSRLIEAGAIPLATTNMDEFAYGFATDNAHYGITKNPHDSARLAGGSSGGSAAGVAAGYFPLSLGSDTNGSIRVPASLCGVWGLRATQGLLPIAGSYPFVASLDTVGPFTASAADMRVMVEVLSASSLARVDVAGLKMARLGGWFAQDMSPEMEAALAAFCTALSIRSEIVLPEVATARAAAFVISASEGAGLHLDRLRHSPEQYDPAVRDRLLAGALVPAPHVFRAHKIRHWFRERMHEAFLEADILVAPAVVGPAPRIDTPVIEIGGQPVSARANLGLYTQPLTLAGFPVLTVPLAIDANAGSGMPLGVQLVAQPGREDRIVALGEALERAGVARARILED</sequence>
<evidence type="ECO:0000313" key="2">
    <source>
        <dbReference type="EMBL" id="CDG38207.1"/>
    </source>
</evidence>
<dbReference type="GO" id="GO:0016740">
    <property type="term" value="F:transferase activity"/>
    <property type="evidence" value="ECO:0007669"/>
    <property type="project" value="UniProtKB-KW"/>
</dbReference>
<reference evidence="2 3" key="2">
    <citation type="journal article" date="2014" name="PLoS ONE">
        <title>Evolution of mitochondria reconstructed from the energy metabolism of living bacteria.</title>
        <authorList>
            <person name="Degli Esposti M."/>
            <person name="Chouaia B."/>
            <person name="Comandatore F."/>
            <person name="Crotti E."/>
            <person name="Sassera D."/>
            <person name="Lievens P.M."/>
            <person name="Daffonchio D."/>
            <person name="Bandi C."/>
        </authorList>
    </citation>
    <scope>NUCLEOTIDE SEQUENCE [LARGE SCALE GENOMIC DNA]</scope>
    <source>
        <strain evidence="2 3">SF2.1</strain>
    </source>
</reference>
<organism evidence="2 3">
    <name type="scientific">Asaia bogorensis</name>
    <dbReference type="NCBI Taxonomy" id="91915"/>
    <lineage>
        <taxon>Bacteria</taxon>
        <taxon>Pseudomonadati</taxon>
        <taxon>Pseudomonadota</taxon>
        <taxon>Alphaproteobacteria</taxon>
        <taxon>Acetobacterales</taxon>
        <taxon>Acetobacteraceae</taxon>
        <taxon>Asaia</taxon>
    </lineage>
</organism>
<reference evidence="2 3" key="1">
    <citation type="journal article" date="2014" name="Genome Biol. Evol.">
        <title>Acetic acid bacteria genomes reveal functional traits for adaptation to life in insect guts.</title>
        <authorList>
            <person name="Chouaia B."/>
            <person name="Gaiarsa S."/>
            <person name="Crotti E."/>
            <person name="Comandatore F."/>
            <person name="Degli Esposti M."/>
            <person name="Ricci I."/>
            <person name="Alma A."/>
            <person name="Favia G."/>
            <person name="Bandi C."/>
            <person name="Daffonchio D."/>
        </authorList>
    </citation>
    <scope>NUCLEOTIDE SEQUENCE [LARGE SCALE GENOMIC DNA]</scope>
    <source>
        <strain evidence="2 3">SF2.1</strain>
    </source>
</reference>
<dbReference type="Proteomes" id="UP000027583">
    <property type="component" value="Unassembled WGS sequence"/>
</dbReference>
<dbReference type="PANTHER" id="PTHR11895:SF172">
    <property type="entry name" value="GLUTAMYL-TRNA(GLN) AMIDOTRANSFERASE"/>
    <property type="match status" value="1"/>
</dbReference>
<protein>
    <submittedName>
        <fullName evidence="2">Asp-tRNAAsn/Glu-tRNAGln amidotransferase A subunit and related amidases</fullName>
    </submittedName>
</protein>
<dbReference type="InterPro" id="IPR036928">
    <property type="entry name" value="AS_sf"/>
</dbReference>
<dbReference type="NCBIfam" id="NF006631">
    <property type="entry name" value="PRK09201.1"/>
    <property type="match status" value="1"/>
</dbReference>
<dbReference type="InterPro" id="IPR000120">
    <property type="entry name" value="Amidase"/>
</dbReference>
<feature type="domain" description="Amidase" evidence="1">
    <location>
        <begin position="20"/>
        <end position="426"/>
    </location>
</feature>
<dbReference type="eggNOG" id="COG0154">
    <property type="taxonomic scope" value="Bacteria"/>
</dbReference>
<name>A0A060QHH4_9PROT</name>
<dbReference type="PANTHER" id="PTHR11895">
    <property type="entry name" value="TRANSAMIDASE"/>
    <property type="match status" value="1"/>
</dbReference>
<dbReference type="NCBIfam" id="TIGR02715">
    <property type="entry name" value="amido_AtzE"/>
    <property type="match status" value="1"/>
</dbReference>
<dbReference type="SUPFAM" id="SSF75304">
    <property type="entry name" value="Amidase signature (AS) enzymes"/>
    <property type="match status" value="1"/>
</dbReference>
<dbReference type="Pfam" id="PF01425">
    <property type="entry name" value="Amidase"/>
    <property type="match status" value="1"/>
</dbReference>
<dbReference type="AlphaFoldDB" id="A0A060QHH4"/>